<gene>
    <name evidence="2" type="ORF">GCM10023086_30990</name>
</gene>
<evidence type="ECO:0000313" key="3">
    <source>
        <dbReference type="Proteomes" id="UP001501115"/>
    </source>
</evidence>
<evidence type="ECO:0000313" key="2">
    <source>
        <dbReference type="EMBL" id="GAA4311038.1"/>
    </source>
</evidence>
<proteinExistence type="predicted"/>
<keyword evidence="3" id="KW-1185">Reference proteome</keyword>
<accession>A0ABP8FU21</accession>
<feature type="transmembrane region" description="Helical" evidence="1">
    <location>
        <begin position="20"/>
        <end position="41"/>
    </location>
</feature>
<dbReference type="Proteomes" id="UP001501115">
    <property type="component" value="Unassembled WGS sequence"/>
</dbReference>
<dbReference type="EMBL" id="BAABET010000004">
    <property type="protein sequence ID" value="GAA4311038.1"/>
    <property type="molecule type" value="Genomic_DNA"/>
</dbReference>
<sequence length="85" mass="8645">MAAGAAEPVPGAPSMSAVDVTMTATAAMILFLVSAVIGVSLPFGRAPFEAPGCAFPPLLRVLITAVVPKAVLIKATSRFLHKQKG</sequence>
<keyword evidence="1" id="KW-0472">Membrane</keyword>
<name>A0ABP8FU21_9ACTN</name>
<reference evidence="3" key="1">
    <citation type="journal article" date="2019" name="Int. J. Syst. Evol. Microbiol.">
        <title>The Global Catalogue of Microorganisms (GCM) 10K type strain sequencing project: providing services to taxonomists for standard genome sequencing and annotation.</title>
        <authorList>
            <consortium name="The Broad Institute Genomics Platform"/>
            <consortium name="The Broad Institute Genome Sequencing Center for Infectious Disease"/>
            <person name="Wu L."/>
            <person name="Ma J."/>
        </authorList>
    </citation>
    <scope>NUCLEOTIDE SEQUENCE [LARGE SCALE GENOMIC DNA]</scope>
    <source>
        <strain evidence="3">JCM 31290</strain>
    </source>
</reference>
<keyword evidence="1" id="KW-0812">Transmembrane</keyword>
<protein>
    <submittedName>
        <fullName evidence="2">Uncharacterized protein</fullName>
    </submittedName>
</protein>
<organism evidence="2 3">
    <name type="scientific">Streptomyces venetus</name>
    <dbReference type="NCBI Taxonomy" id="1701086"/>
    <lineage>
        <taxon>Bacteria</taxon>
        <taxon>Bacillati</taxon>
        <taxon>Actinomycetota</taxon>
        <taxon>Actinomycetes</taxon>
        <taxon>Kitasatosporales</taxon>
        <taxon>Streptomycetaceae</taxon>
        <taxon>Streptomyces</taxon>
    </lineage>
</organism>
<comment type="caution">
    <text evidence="2">The sequence shown here is derived from an EMBL/GenBank/DDBJ whole genome shotgun (WGS) entry which is preliminary data.</text>
</comment>
<keyword evidence="1" id="KW-1133">Transmembrane helix</keyword>
<evidence type="ECO:0000256" key="1">
    <source>
        <dbReference type="SAM" id="Phobius"/>
    </source>
</evidence>